<feature type="region of interest" description="Disordered" evidence="1">
    <location>
        <begin position="503"/>
        <end position="525"/>
    </location>
</feature>
<evidence type="ECO:0000313" key="3">
    <source>
        <dbReference type="Proteomes" id="UP001230978"/>
    </source>
</evidence>
<evidence type="ECO:0000313" key="2">
    <source>
        <dbReference type="EMBL" id="WGV17772.1"/>
    </source>
</evidence>
<sequence>MKAIAEYFRDLAAEDRYFGAEPPTPDAAMLHRIAEREIQRRVEAKIQENGVVLRASEPAEPSEPMIAPPVAAEPVATTVAPEVVAAAASVAPAVSPAVAPAATVASESAVERLMRLRSDVAAQPLAAVPVATAPVVSFAIPDYVEDLVEDVIEAEGQASSEALADLLPEMAEEAMPEEAAEAALEAEAVVVVDEAAPEAEAVAVVEEAALEAEAVAVVDEAAPEAEVAAVVDEAAPEAEVAAVVDAAAPEAEAVAVVEEAAPEAEAVAVVEEAAPEAEVAAMVDEAAPELSIEAQLQAEEAADAAARYDVFAEDEVAAVDLPEGLARALAAVEEEAVVVDAPVLEAPAETADPIAEVMADAAATVDEEAAMRASLEAVLGEAADVAEPTPTPAEAEAEDAADASEAEVEVEVAEVEVAEVEVEVDVAAAVEVIEVEVAAAVEITEEAPAEAPAEVAEELAEEVADDTPAAAMVGAAASAAPELRPGAQEKLMRARARVIRIRKPDEAEAATSEDTQAEAPVSAMANEEPALADYVTALSEMPVEEPAAAKEQPAEEAKAPADTPDLDKIGEVEMILSPEDEAALQRELAALSGVEQDDASRREADVVADLSVATEGRKNFDGPSADEAVSRLMKQTDNEMEGSEAKRRLSAIQHLRAAVAATVAERKVTGDAPQDNEKVSRLARYRNDLAMAVKNVLPGRGGEGAAERPAPLVLVSEQRIDRPRPAAAPVAPAAPAQVAPVRPRRVASSGAAMQAAEAFDDEDADENDENLFGDSRGFAEFVERVGAESLEQILEAAAAYLSGVEGRDHFSRPALMQNVAAVVPSGSFQREDGLRSFGALLRKGRIAKIRRGQFTLTEESAYLAEARKMVG</sequence>
<evidence type="ECO:0000256" key="1">
    <source>
        <dbReference type="SAM" id="MobiDB-lite"/>
    </source>
</evidence>
<proteinExistence type="predicted"/>
<accession>A0ABY8QBX6</accession>
<dbReference type="Proteomes" id="UP001230978">
    <property type="component" value="Chromosome"/>
</dbReference>
<dbReference type="RefSeq" id="WP_281469328.1">
    <property type="nucleotide sequence ID" value="NZ_CP124535.1"/>
</dbReference>
<gene>
    <name evidence="2" type="ORF">QF092_08325</name>
</gene>
<reference evidence="2 3" key="1">
    <citation type="submission" date="2023-04" db="EMBL/GenBank/DDBJ databases">
        <title>YMD61, complete Genome.</title>
        <authorList>
            <person name="Zhang J."/>
        </authorList>
    </citation>
    <scope>NUCLEOTIDE SEQUENCE [LARGE SCALE GENOMIC DNA]</scope>
    <source>
        <strain evidence="2 3">YMD61</strain>
    </source>
</reference>
<name>A0ABY8QBX6_9RHOB</name>
<organism evidence="2 3">
    <name type="scientific">Fuscovulum ytuae</name>
    <dbReference type="NCBI Taxonomy" id="3042299"/>
    <lineage>
        <taxon>Bacteria</taxon>
        <taxon>Pseudomonadati</taxon>
        <taxon>Pseudomonadota</taxon>
        <taxon>Alphaproteobacteria</taxon>
        <taxon>Rhodobacterales</taxon>
        <taxon>Paracoccaceae</taxon>
        <taxon>Fuscovulum</taxon>
    </lineage>
</organism>
<protein>
    <recommendedName>
        <fullName evidence="4">Lipoprotein</fullName>
    </recommendedName>
</protein>
<keyword evidence="3" id="KW-1185">Reference proteome</keyword>
<dbReference type="EMBL" id="CP124535">
    <property type="protein sequence ID" value="WGV17772.1"/>
    <property type="molecule type" value="Genomic_DNA"/>
</dbReference>
<evidence type="ECO:0008006" key="4">
    <source>
        <dbReference type="Google" id="ProtNLM"/>
    </source>
</evidence>
<feature type="compositionally biased region" description="Basic and acidic residues" evidence="1">
    <location>
        <begin position="552"/>
        <end position="564"/>
    </location>
</feature>
<feature type="region of interest" description="Disordered" evidence="1">
    <location>
        <begin position="544"/>
        <end position="564"/>
    </location>
</feature>